<organism evidence="2 3">
    <name type="scientific">Neonectria punicea</name>
    <dbReference type="NCBI Taxonomy" id="979145"/>
    <lineage>
        <taxon>Eukaryota</taxon>
        <taxon>Fungi</taxon>
        <taxon>Dikarya</taxon>
        <taxon>Ascomycota</taxon>
        <taxon>Pezizomycotina</taxon>
        <taxon>Sordariomycetes</taxon>
        <taxon>Hypocreomycetidae</taxon>
        <taxon>Hypocreales</taxon>
        <taxon>Nectriaceae</taxon>
        <taxon>Neonectria</taxon>
    </lineage>
</organism>
<reference evidence="2 3" key="1">
    <citation type="journal article" date="2025" name="Microbiol. Resour. Announc.">
        <title>Draft genome sequences for Neonectria magnoliae and Neonectria punicea, canker pathogens of Liriodendron tulipifera and Acer saccharum in West Virginia.</title>
        <authorList>
            <person name="Petronek H.M."/>
            <person name="Kasson M.T."/>
            <person name="Metheny A.M."/>
            <person name="Stauder C.M."/>
            <person name="Lovett B."/>
            <person name="Lynch S.C."/>
            <person name="Garnas J.R."/>
            <person name="Kasson L.R."/>
            <person name="Stajich J.E."/>
        </authorList>
    </citation>
    <scope>NUCLEOTIDE SEQUENCE [LARGE SCALE GENOMIC DNA]</scope>
    <source>
        <strain evidence="2 3">NRRL 64653</strain>
    </source>
</reference>
<evidence type="ECO:0008006" key="4">
    <source>
        <dbReference type="Google" id="ProtNLM"/>
    </source>
</evidence>
<feature type="transmembrane region" description="Helical" evidence="1">
    <location>
        <begin position="304"/>
        <end position="326"/>
    </location>
</feature>
<feature type="transmembrane region" description="Helical" evidence="1">
    <location>
        <begin position="199"/>
        <end position="219"/>
    </location>
</feature>
<evidence type="ECO:0000313" key="2">
    <source>
        <dbReference type="EMBL" id="KAK7407976.1"/>
    </source>
</evidence>
<sequence>MARHALGLGVLEQPVRELLPGLQLGLQGILDANCSAQYGQRLENKHNASAVRPLLKSFGMRTMTYEVVECILENAPELAKTEIAAAAIVLGLAPSIIATLGIRPQDTAVLSIVGRRHVLAFAVAVGSPALNAYRASEYQSVIESLRDNTLRRPHVIRRYDTAIMVLEYALAAGSMANVGELTYRMGASMVFTVLLNSEYVALVWAFLGCVIHLMAGVTMRFRVSLRVVRDDDEVTGRSWPASIGKSEMDILTRRSKIRFRVHPESLVFSVLSLLTTVFTACHIIFGTLIFSSVVFISVNDSLSIVARMMAGTILARIIVTFELLVLRETIEESQDDFIPGQARQVLSFRREATCKIPDPPAE</sequence>
<proteinExistence type="predicted"/>
<dbReference type="Proteomes" id="UP001498476">
    <property type="component" value="Unassembled WGS sequence"/>
</dbReference>
<comment type="caution">
    <text evidence="2">The sequence shown here is derived from an EMBL/GenBank/DDBJ whole genome shotgun (WGS) entry which is preliminary data.</text>
</comment>
<gene>
    <name evidence="2" type="ORF">QQX98_009847</name>
</gene>
<dbReference type="EMBL" id="JAZAVJ010000203">
    <property type="protein sequence ID" value="KAK7407976.1"/>
    <property type="molecule type" value="Genomic_DNA"/>
</dbReference>
<accession>A0ABR1GRC5</accession>
<keyword evidence="1" id="KW-0812">Transmembrane</keyword>
<name>A0ABR1GRC5_9HYPO</name>
<keyword evidence="1" id="KW-0472">Membrane</keyword>
<feature type="transmembrane region" description="Helical" evidence="1">
    <location>
        <begin position="266"/>
        <end position="298"/>
    </location>
</feature>
<evidence type="ECO:0000256" key="1">
    <source>
        <dbReference type="SAM" id="Phobius"/>
    </source>
</evidence>
<keyword evidence="1" id="KW-1133">Transmembrane helix</keyword>
<protein>
    <recommendedName>
        <fullName evidence="4">Gustatory receptor</fullName>
    </recommendedName>
</protein>
<evidence type="ECO:0000313" key="3">
    <source>
        <dbReference type="Proteomes" id="UP001498476"/>
    </source>
</evidence>
<keyword evidence="3" id="KW-1185">Reference proteome</keyword>